<evidence type="ECO:0000256" key="7">
    <source>
        <dbReference type="ARBA" id="ARBA00049269"/>
    </source>
</evidence>
<dbReference type="AlphaFoldDB" id="A0A8J4WKJ7"/>
<dbReference type="Gene3D" id="3.10.20.90">
    <property type="entry name" value="Phosphatidylinositol 3-kinase Catalytic Subunit, Chain A, domain 1"/>
    <property type="match status" value="1"/>
</dbReference>
<protein>
    <recommendedName>
        <fullName evidence="4 9">Histidine ammonia-lyase</fullName>
        <ecNumber evidence="3 9">4.3.1.3</ecNumber>
    </recommendedName>
</protein>
<dbReference type="FunFam" id="1.20.200.10:FF:000003">
    <property type="entry name" value="Histidine ammonia-lyase"/>
    <property type="match status" value="1"/>
</dbReference>
<evidence type="ECO:0000256" key="2">
    <source>
        <dbReference type="ARBA" id="ARBA00007238"/>
    </source>
</evidence>
<evidence type="ECO:0000256" key="9">
    <source>
        <dbReference type="RuleBase" id="RU004479"/>
    </source>
</evidence>
<keyword evidence="5 9" id="KW-0369">Histidine metabolism</keyword>
<keyword evidence="6 8" id="KW-0456">Lyase</keyword>
<dbReference type="InterPro" id="IPR024083">
    <property type="entry name" value="Fumarase/histidase_N"/>
</dbReference>
<dbReference type="PROSITE" id="PS00488">
    <property type="entry name" value="PAL_HISTIDASE"/>
    <property type="match status" value="1"/>
</dbReference>
<accession>A0A8J4WKJ7</accession>
<dbReference type="CDD" id="cd00332">
    <property type="entry name" value="PAL-HAL"/>
    <property type="match status" value="1"/>
</dbReference>
<dbReference type="GO" id="GO:0019556">
    <property type="term" value="P:L-histidine catabolic process to glutamate and formamide"/>
    <property type="evidence" value="ECO:0007669"/>
    <property type="project" value="UniProtKB-UniPathway"/>
</dbReference>
<dbReference type="GO" id="GO:0005737">
    <property type="term" value="C:cytoplasm"/>
    <property type="evidence" value="ECO:0007669"/>
    <property type="project" value="InterPro"/>
</dbReference>
<dbReference type="GO" id="GO:0004397">
    <property type="term" value="F:histidine ammonia-lyase activity"/>
    <property type="evidence" value="ECO:0007669"/>
    <property type="project" value="UniProtKB-EC"/>
</dbReference>
<dbReference type="InterPro" id="IPR022313">
    <property type="entry name" value="Phe/His_NH3-lyase_AS"/>
</dbReference>
<dbReference type="Pfam" id="PF00221">
    <property type="entry name" value="Lyase_aromatic"/>
    <property type="match status" value="1"/>
</dbReference>
<dbReference type="InterPro" id="IPR008948">
    <property type="entry name" value="L-Aspartase-like"/>
</dbReference>
<dbReference type="NCBIfam" id="TIGR01225">
    <property type="entry name" value="hutH"/>
    <property type="match status" value="1"/>
</dbReference>
<evidence type="ECO:0000256" key="4">
    <source>
        <dbReference type="ARBA" id="ARBA00017271"/>
    </source>
</evidence>
<evidence type="ECO:0000313" key="10">
    <source>
        <dbReference type="EMBL" id="KAF5405261.1"/>
    </source>
</evidence>
<dbReference type="PANTHER" id="PTHR10362">
    <property type="entry name" value="HISTIDINE AMMONIA-LYASE"/>
    <property type="match status" value="1"/>
</dbReference>
<evidence type="ECO:0000256" key="3">
    <source>
        <dbReference type="ARBA" id="ARBA00012994"/>
    </source>
</evidence>
<reference evidence="10" key="1">
    <citation type="submission" date="2019-05" db="EMBL/GenBank/DDBJ databases">
        <title>Annotation for the trematode Paragonimus heterotremus.</title>
        <authorList>
            <person name="Choi Y.-J."/>
        </authorList>
    </citation>
    <scope>NUCLEOTIDE SEQUENCE</scope>
    <source>
        <strain evidence="10">LC</strain>
    </source>
</reference>
<evidence type="ECO:0000256" key="6">
    <source>
        <dbReference type="ARBA" id="ARBA00023239"/>
    </source>
</evidence>
<comment type="caution">
    <text evidence="10">The sequence shown here is derived from an EMBL/GenBank/DDBJ whole genome shotgun (WGS) entry which is preliminary data.</text>
</comment>
<comment type="catalytic activity">
    <reaction evidence="7 9">
        <text>L-histidine = trans-urocanate + NH4(+)</text>
        <dbReference type="Rhea" id="RHEA:21232"/>
        <dbReference type="ChEBI" id="CHEBI:17771"/>
        <dbReference type="ChEBI" id="CHEBI:28938"/>
        <dbReference type="ChEBI" id="CHEBI:57595"/>
        <dbReference type="EC" id="4.3.1.3"/>
    </reaction>
</comment>
<evidence type="ECO:0000256" key="5">
    <source>
        <dbReference type="ARBA" id="ARBA00022808"/>
    </source>
</evidence>
<dbReference type="GO" id="GO:0019557">
    <property type="term" value="P:L-histidine catabolic process to glutamate and formate"/>
    <property type="evidence" value="ECO:0007669"/>
    <property type="project" value="UniProtKB-UniPathway"/>
</dbReference>
<name>A0A8J4WKJ7_9TREM</name>
<evidence type="ECO:0000313" key="11">
    <source>
        <dbReference type="Proteomes" id="UP000748531"/>
    </source>
</evidence>
<dbReference type="NCBIfam" id="NF006871">
    <property type="entry name" value="PRK09367.1"/>
    <property type="match status" value="1"/>
</dbReference>
<keyword evidence="11" id="KW-1185">Reference proteome</keyword>
<dbReference type="EMBL" id="LUCH01000394">
    <property type="protein sequence ID" value="KAF5405261.1"/>
    <property type="molecule type" value="Genomic_DNA"/>
</dbReference>
<dbReference type="OrthoDB" id="10051290at2759"/>
<dbReference type="FunFam" id="1.10.275.10:FF:000005">
    <property type="entry name" value="Histidine ammonia-lyase"/>
    <property type="match status" value="1"/>
</dbReference>
<evidence type="ECO:0000256" key="1">
    <source>
        <dbReference type="ARBA" id="ARBA00005113"/>
    </source>
</evidence>
<dbReference type="Gene3D" id="1.10.275.10">
    <property type="entry name" value="Fumarase/aspartase (N-terminal domain)"/>
    <property type="match status" value="1"/>
</dbReference>
<organism evidence="10 11">
    <name type="scientific">Paragonimus heterotremus</name>
    <dbReference type="NCBI Taxonomy" id="100268"/>
    <lineage>
        <taxon>Eukaryota</taxon>
        <taxon>Metazoa</taxon>
        <taxon>Spiralia</taxon>
        <taxon>Lophotrochozoa</taxon>
        <taxon>Platyhelminthes</taxon>
        <taxon>Trematoda</taxon>
        <taxon>Digenea</taxon>
        <taxon>Plagiorchiida</taxon>
        <taxon>Troglotremata</taxon>
        <taxon>Troglotrematidae</taxon>
        <taxon>Paragonimus</taxon>
    </lineage>
</organism>
<dbReference type="Proteomes" id="UP000748531">
    <property type="component" value="Unassembled WGS sequence"/>
</dbReference>
<dbReference type="Gene3D" id="1.20.200.10">
    <property type="entry name" value="Fumarase/aspartase (Central domain)"/>
    <property type="match status" value="1"/>
</dbReference>
<comment type="pathway">
    <text evidence="1 9">Amino-acid degradation; L-histidine degradation into L-glutamate; N-formimidoyl-L-glutamate from L-histidine: step 1/3.</text>
</comment>
<dbReference type="EC" id="4.3.1.3" evidence="3 9"/>
<dbReference type="InterPro" id="IPR001106">
    <property type="entry name" value="Aromatic_Lyase"/>
</dbReference>
<gene>
    <name evidence="10" type="ORF">PHET_01259</name>
</gene>
<dbReference type="UniPathway" id="UPA00379">
    <property type="reaction ID" value="UER00549"/>
</dbReference>
<dbReference type="SUPFAM" id="SSF48557">
    <property type="entry name" value="L-aspartase-like"/>
    <property type="match status" value="1"/>
</dbReference>
<dbReference type="InterPro" id="IPR005921">
    <property type="entry name" value="HutH"/>
</dbReference>
<evidence type="ECO:0000256" key="8">
    <source>
        <dbReference type="RuleBase" id="RU003954"/>
    </source>
</evidence>
<proteinExistence type="inferred from homology"/>
<comment type="similarity">
    <text evidence="2 8">Belongs to the PAL/histidase family.</text>
</comment>
<sequence length="676" mass="74500">MHINVKVLSDYIVVTVDENKTIQWLADEAITKYKKGFSGLSGDLNKDAEQIDKYGKKEESLTLGRVTAMRRRRDYAMLCSTDIIGEVLRNEDYVIIEFETHRNLLRMNQGLPYADVESGFNLHLDEAAYLELDGDSLTPEDLVALGKGQYRIRLSKRAAKRVSEARKVVDNIVSTNKVTYGVNTGFGMFASTVIDNLKLRDLQISLIRSHAAGVGNPISLQATKMLFALRINVLAKGYSGISLETLQKMINIYNATCLPWVPERGTVGASGDLAPLSHLALGLIGEGRMWSPTTGWTTAKNALAANGVDALDLKPKEGLCLINGTQLITSIGAHACVKAELLARQADVIAALSVEVCRGTSVAFDPDVGRVRPHKGQVDVANRLRMLLNNELYQSELAESHRYCGKVQDAYTLRCCPQVHGIVWDTIDFVRKVLTTEMNSATDNPLVFSERNEVISAGNFHGEYPAKVLDYLGIAVNELANISERRIDRMINPAYSQLPAFLTKRGGLNSGFMIAHVTAASLVSENKVLCHPASVDTLPTSAGQEDHVSMGGFAARKCLQIVNNVENAPLEAVYQLVRSVSQEWEDDRFMAPEIEAVTSLLRDGKVWNTVRPYLDTYESTVPCSIRQGKEECCGCRSTQENGSGSGDSHQLLQSRKRYKLGQSNNNMAHTLEEIEN</sequence>